<proteinExistence type="predicted"/>
<dbReference type="AlphaFoldDB" id="A0A644ZKD2"/>
<evidence type="ECO:0000313" key="1">
    <source>
        <dbReference type="EMBL" id="MPM40788.1"/>
    </source>
</evidence>
<dbReference type="GO" id="GO:0019441">
    <property type="term" value="P:L-tryptophan catabolic process to kynurenine"/>
    <property type="evidence" value="ECO:0007669"/>
    <property type="project" value="InterPro"/>
</dbReference>
<dbReference type="Pfam" id="PF04199">
    <property type="entry name" value="Cyclase"/>
    <property type="match status" value="1"/>
</dbReference>
<dbReference type="Gene3D" id="3.50.30.50">
    <property type="entry name" value="Putative cyclase"/>
    <property type="match status" value="1"/>
</dbReference>
<dbReference type="InterPro" id="IPR037175">
    <property type="entry name" value="KFase_sf"/>
</dbReference>
<dbReference type="GO" id="GO:0004061">
    <property type="term" value="F:arylformamidase activity"/>
    <property type="evidence" value="ECO:0007669"/>
    <property type="project" value="InterPro"/>
</dbReference>
<name>A0A644ZKD2_9ZZZZ</name>
<dbReference type="EMBL" id="VSSQ01009129">
    <property type="protein sequence ID" value="MPM40788.1"/>
    <property type="molecule type" value="Genomic_DNA"/>
</dbReference>
<dbReference type="SUPFAM" id="SSF102198">
    <property type="entry name" value="Putative cyclase"/>
    <property type="match status" value="1"/>
</dbReference>
<accession>A0A644ZKD2</accession>
<gene>
    <name evidence="1" type="ORF">SDC9_87436</name>
</gene>
<comment type="caution">
    <text evidence="1">The sequence shown here is derived from an EMBL/GenBank/DDBJ whole genome shotgun (WGS) entry which is preliminary data.</text>
</comment>
<dbReference type="InterPro" id="IPR007325">
    <property type="entry name" value="KFase/CYL"/>
</dbReference>
<sequence length="207" mass="22854">MTCVDLTFPHRGRRKHTDIETRHVALKSASTAYTGVIYHFSGDSMQGTYIDFPGHILETDDGRRADSTDLADFYRMEAAVIRLDRADRPGGVSGAELEAAWGGIPRTPAVIVNALGERGPMDIPERSVWLELDAVEWLKRTGCRLLVSDIYESRALEGVFLKLFQAGIATVCEPDQLHKLTAPVVQLTVTFVKLPVTQLPCALVAEF</sequence>
<protein>
    <recommendedName>
        <fullName evidence="2">Cyclase</fullName>
    </recommendedName>
</protein>
<reference evidence="1" key="1">
    <citation type="submission" date="2019-08" db="EMBL/GenBank/DDBJ databases">
        <authorList>
            <person name="Kucharzyk K."/>
            <person name="Murdoch R.W."/>
            <person name="Higgins S."/>
            <person name="Loffler F."/>
        </authorList>
    </citation>
    <scope>NUCLEOTIDE SEQUENCE</scope>
</reference>
<evidence type="ECO:0008006" key="2">
    <source>
        <dbReference type="Google" id="ProtNLM"/>
    </source>
</evidence>
<organism evidence="1">
    <name type="scientific">bioreactor metagenome</name>
    <dbReference type="NCBI Taxonomy" id="1076179"/>
    <lineage>
        <taxon>unclassified sequences</taxon>
        <taxon>metagenomes</taxon>
        <taxon>ecological metagenomes</taxon>
    </lineage>
</organism>